<gene>
    <name evidence="1" type="ORF">BaRGS_00007128</name>
</gene>
<evidence type="ECO:0000313" key="1">
    <source>
        <dbReference type="EMBL" id="KAK7501697.1"/>
    </source>
</evidence>
<accession>A0ABD0LQS8</accession>
<name>A0ABD0LQS8_9CAEN</name>
<dbReference type="Proteomes" id="UP001519460">
    <property type="component" value="Unassembled WGS sequence"/>
</dbReference>
<proteinExistence type="predicted"/>
<sequence length="140" mass="15712">MRENSPTPSMPHSGPPAREQIRVIQFLPIFSVPTRALRYRGTSSSRSLKPCQGKHFYKQPLHFLGLVSQHTTIDSAQSMRGTSTVTTHTSAPGIKLFITHACECQHGRLEAEARDLWLTNPAIDIWALPRHSASDEHLYL</sequence>
<comment type="caution">
    <text evidence="1">The sequence shown here is derived from an EMBL/GenBank/DDBJ whole genome shotgun (WGS) entry which is preliminary data.</text>
</comment>
<organism evidence="1 2">
    <name type="scientific">Batillaria attramentaria</name>
    <dbReference type="NCBI Taxonomy" id="370345"/>
    <lineage>
        <taxon>Eukaryota</taxon>
        <taxon>Metazoa</taxon>
        <taxon>Spiralia</taxon>
        <taxon>Lophotrochozoa</taxon>
        <taxon>Mollusca</taxon>
        <taxon>Gastropoda</taxon>
        <taxon>Caenogastropoda</taxon>
        <taxon>Sorbeoconcha</taxon>
        <taxon>Cerithioidea</taxon>
        <taxon>Batillariidae</taxon>
        <taxon>Batillaria</taxon>
    </lineage>
</organism>
<dbReference type="AlphaFoldDB" id="A0ABD0LQS8"/>
<evidence type="ECO:0000313" key="2">
    <source>
        <dbReference type="Proteomes" id="UP001519460"/>
    </source>
</evidence>
<reference evidence="1 2" key="1">
    <citation type="journal article" date="2023" name="Sci. Data">
        <title>Genome assembly of the Korean intertidal mud-creeper Batillaria attramentaria.</title>
        <authorList>
            <person name="Patra A.K."/>
            <person name="Ho P.T."/>
            <person name="Jun S."/>
            <person name="Lee S.J."/>
            <person name="Kim Y."/>
            <person name="Won Y.J."/>
        </authorList>
    </citation>
    <scope>NUCLEOTIDE SEQUENCE [LARGE SCALE GENOMIC DNA]</scope>
    <source>
        <strain evidence="1">Wonlab-2016</strain>
    </source>
</reference>
<protein>
    <submittedName>
        <fullName evidence="1">Uncharacterized protein</fullName>
    </submittedName>
</protein>
<dbReference type="EMBL" id="JACVVK020000030">
    <property type="protein sequence ID" value="KAK7501697.1"/>
    <property type="molecule type" value="Genomic_DNA"/>
</dbReference>
<keyword evidence="2" id="KW-1185">Reference proteome</keyword>